<keyword evidence="2" id="KW-1185">Reference proteome</keyword>
<comment type="caution">
    <text evidence="1">The sequence shown here is derived from an EMBL/GenBank/DDBJ whole genome shotgun (WGS) entry which is preliminary data.</text>
</comment>
<accession>A0AA38R5W2</accession>
<sequence>MATEILKSESQKNMLENFWDDTTRAENFLGVIRTGAQILSYEDNLPDELHGQAIELGLVAAYGESQFKSDIVNMGGKLMAGGTFQRKKEEGSNETAT</sequence>
<protein>
    <submittedName>
        <fullName evidence="1">Uncharacterized protein</fullName>
    </submittedName>
</protein>
<proteinExistence type="predicted"/>
<reference evidence="1" key="1">
    <citation type="submission" date="2022-07" db="EMBL/GenBank/DDBJ databases">
        <title>Fungi with potential for degradation of polypropylene.</title>
        <authorList>
            <person name="Gostincar C."/>
        </authorList>
    </citation>
    <scope>NUCLEOTIDE SEQUENCE</scope>
    <source>
        <strain evidence="1">EXF-13287</strain>
    </source>
</reference>
<evidence type="ECO:0000313" key="1">
    <source>
        <dbReference type="EMBL" id="KAJ9136964.1"/>
    </source>
</evidence>
<dbReference type="Proteomes" id="UP001174691">
    <property type="component" value="Unassembled WGS sequence"/>
</dbReference>
<gene>
    <name evidence="1" type="ORF">NKR19_g8386</name>
</gene>
<name>A0AA38R5W2_9PEZI</name>
<evidence type="ECO:0000313" key="2">
    <source>
        <dbReference type="Proteomes" id="UP001174691"/>
    </source>
</evidence>
<organism evidence="1 2">
    <name type="scientific">Coniochaeta hoffmannii</name>
    <dbReference type="NCBI Taxonomy" id="91930"/>
    <lineage>
        <taxon>Eukaryota</taxon>
        <taxon>Fungi</taxon>
        <taxon>Dikarya</taxon>
        <taxon>Ascomycota</taxon>
        <taxon>Pezizomycotina</taxon>
        <taxon>Sordariomycetes</taxon>
        <taxon>Sordariomycetidae</taxon>
        <taxon>Coniochaetales</taxon>
        <taxon>Coniochaetaceae</taxon>
        <taxon>Coniochaeta</taxon>
    </lineage>
</organism>
<dbReference type="AlphaFoldDB" id="A0AA38R5W2"/>
<dbReference type="EMBL" id="JANBVN010000168">
    <property type="protein sequence ID" value="KAJ9136964.1"/>
    <property type="molecule type" value="Genomic_DNA"/>
</dbReference>